<keyword evidence="1" id="KW-0472">Membrane</keyword>
<evidence type="ECO:0000313" key="2">
    <source>
        <dbReference type="EMBL" id="OGI71584.1"/>
    </source>
</evidence>
<dbReference type="EMBL" id="MFTY01000006">
    <property type="protein sequence ID" value="OGI71584.1"/>
    <property type="molecule type" value="Genomic_DNA"/>
</dbReference>
<dbReference type="STRING" id="1801748.A3B84_02115"/>
<keyword evidence="1" id="KW-0812">Transmembrane</keyword>
<keyword evidence="1" id="KW-1133">Transmembrane helix</keyword>
<organism evidence="2 3">
    <name type="scientific">Candidatus Nomurabacteria bacterium RIFCSPHIGHO2_02_FULL_35_13</name>
    <dbReference type="NCBI Taxonomy" id="1801748"/>
    <lineage>
        <taxon>Bacteria</taxon>
        <taxon>Candidatus Nomuraibacteriota</taxon>
    </lineage>
</organism>
<evidence type="ECO:0000313" key="3">
    <source>
        <dbReference type="Proteomes" id="UP000177112"/>
    </source>
</evidence>
<proteinExistence type="predicted"/>
<sequence length="399" mass="45267">MKGKIFSKIKSTYRSTHFWFFVVFLIALFIFFILPEFFSSNVSNGEKIKINEIVKTLLSPELLPLDTIAYDKKMTELANNPPDPIVFETVKTIEKDQNGKSITKTTKVPVSLGHSPTGEPPQPTRTHLWPVKTVYPNAGAILPFNRIVAYYGNLYSTKMGALGEYPESEMLQKLQAEAKKWQDADPSTPVIPALHYIAVVAQESAGQDGKYRARMPYSEIGKIIKMAEKINAIVFLDIQVGFSDLQTELPLLEKYFKMPQVHLGIDPEFSMKNGIRPGKVVGTYDAADINFAANYLAKIVKENNLTPKIFIIHRYTQKMVTNYKEIKPLPEVQIVMNMDGWGGAAKKINTYQQFVYKEPVQFTGFKLFYKNDILTTGTVLMTPNDLLKLNPKPIYIQYQ</sequence>
<protein>
    <recommendedName>
        <fullName evidence="4">Lipoprotein</fullName>
    </recommendedName>
</protein>
<dbReference type="AlphaFoldDB" id="A0A1F6VPP6"/>
<reference evidence="2 3" key="1">
    <citation type="journal article" date="2016" name="Nat. Commun.">
        <title>Thousands of microbial genomes shed light on interconnected biogeochemical processes in an aquifer system.</title>
        <authorList>
            <person name="Anantharaman K."/>
            <person name="Brown C.T."/>
            <person name="Hug L.A."/>
            <person name="Sharon I."/>
            <person name="Castelle C.J."/>
            <person name="Probst A.J."/>
            <person name="Thomas B.C."/>
            <person name="Singh A."/>
            <person name="Wilkins M.J."/>
            <person name="Karaoz U."/>
            <person name="Brodie E.L."/>
            <person name="Williams K.H."/>
            <person name="Hubbard S.S."/>
            <person name="Banfield J.F."/>
        </authorList>
    </citation>
    <scope>NUCLEOTIDE SEQUENCE [LARGE SCALE GENOMIC DNA]</scope>
</reference>
<dbReference type="Proteomes" id="UP000177112">
    <property type="component" value="Unassembled WGS sequence"/>
</dbReference>
<accession>A0A1F6VPP6</accession>
<name>A0A1F6VPP6_9BACT</name>
<comment type="caution">
    <text evidence="2">The sequence shown here is derived from an EMBL/GenBank/DDBJ whole genome shotgun (WGS) entry which is preliminary data.</text>
</comment>
<evidence type="ECO:0008006" key="4">
    <source>
        <dbReference type="Google" id="ProtNLM"/>
    </source>
</evidence>
<gene>
    <name evidence="2" type="ORF">A3B84_02115</name>
</gene>
<feature type="transmembrane region" description="Helical" evidence="1">
    <location>
        <begin position="18"/>
        <end position="38"/>
    </location>
</feature>
<evidence type="ECO:0000256" key="1">
    <source>
        <dbReference type="SAM" id="Phobius"/>
    </source>
</evidence>